<keyword evidence="2" id="KW-1185">Reference proteome</keyword>
<accession>A0ACB7W6L4</accession>
<sequence length="471" mass="52552">MPLRADAELHLVMYPFLAFGHIIPFIQLARKLSAQPGMSITFLTTAGNLPRITDLLSDSPTVSVHSIQLPHVDGLPPGIETTADATPAMAELLKRAVDLTQPQVTELLTLLRPHAIIYEFSHQWVPSIAQPLGVKAIFFSVFSSIANAYLVVPSRRSRADDTSKPPPGFPAESSISSVPNYQANDFAYIFKSFDGMPCVYDRVVGCIDASDAIIIKSCMEMEGPYINYLESEYKKPVLLAGPTVPEPAIGDLESHWEEWLERFPEDSSVILCSFGSETFLSDDSIKELLLGLEMTGLPFIAVLNFPKSGGHEDCNCPHSHEETLKQKLPEGFEERVKGRGIVHTGWVRQQQLLQHRKVGWYVCHAGFGSLMEGIVYGCRLVMLPQRGDQFLNASLFAGDLGVGVVVERDEENGRFTKEGVRDAVKKMMMMGNEMHVREKERKLKEFLMNKEVQGMFMVNFVKKLRELLVHG</sequence>
<keyword evidence="1" id="KW-0808">Transferase</keyword>
<evidence type="ECO:0000313" key="2">
    <source>
        <dbReference type="Proteomes" id="UP000827976"/>
    </source>
</evidence>
<reference evidence="2" key="1">
    <citation type="journal article" date="2022" name="Nat. Commun.">
        <title>Chromosome evolution and the genetic basis of agronomically important traits in greater yam.</title>
        <authorList>
            <person name="Bredeson J.V."/>
            <person name="Lyons J.B."/>
            <person name="Oniyinde I.O."/>
            <person name="Okereke N.R."/>
            <person name="Kolade O."/>
            <person name="Nnabue I."/>
            <person name="Nwadili C.O."/>
            <person name="Hribova E."/>
            <person name="Parker M."/>
            <person name="Nwogha J."/>
            <person name="Shu S."/>
            <person name="Carlson J."/>
            <person name="Kariba R."/>
            <person name="Muthemba S."/>
            <person name="Knop K."/>
            <person name="Barton G.J."/>
            <person name="Sherwood A.V."/>
            <person name="Lopez-Montes A."/>
            <person name="Asiedu R."/>
            <person name="Jamnadass R."/>
            <person name="Muchugi A."/>
            <person name="Goodstein D."/>
            <person name="Egesi C.N."/>
            <person name="Featherston J."/>
            <person name="Asfaw A."/>
            <person name="Simpson G.G."/>
            <person name="Dolezel J."/>
            <person name="Hendre P.S."/>
            <person name="Van Deynze A."/>
            <person name="Kumar P.L."/>
            <person name="Obidiegwu J.E."/>
            <person name="Bhattacharjee R."/>
            <person name="Rokhsar D.S."/>
        </authorList>
    </citation>
    <scope>NUCLEOTIDE SEQUENCE [LARGE SCALE GENOMIC DNA]</scope>
    <source>
        <strain evidence="2">cv. TDa95/00328</strain>
    </source>
</reference>
<comment type="caution">
    <text evidence="1">The sequence shown here is derived from an EMBL/GenBank/DDBJ whole genome shotgun (WGS) entry which is preliminary data.</text>
</comment>
<keyword evidence="1" id="KW-0328">Glycosyltransferase</keyword>
<dbReference type="EMBL" id="CM037015">
    <property type="protein sequence ID" value="KAH7683051.1"/>
    <property type="molecule type" value="Genomic_DNA"/>
</dbReference>
<dbReference type="EC" id="2.4.1.115" evidence="1"/>
<name>A0ACB7W6L4_DIOAL</name>
<organism evidence="1 2">
    <name type="scientific">Dioscorea alata</name>
    <name type="common">Purple yam</name>
    <dbReference type="NCBI Taxonomy" id="55571"/>
    <lineage>
        <taxon>Eukaryota</taxon>
        <taxon>Viridiplantae</taxon>
        <taxon>Streptophyta</taxon>
        <taxon>Embryophyta</taxon>
        <taxon>Tracheophyta</taxon>
        <taxon>Spermatophyta</taxon>
        <taxon>Magnoliopsida</taxon>
        <taxon>Liliopsida</taxon>
        <taxon>Dioscoreales</taxon>
        <taxon>Dioscoreaceae</taxon>
        <taxon>Dioscorea</taxon>
    </lineage>
</organism>
<gene>
    <name evidence="1" type="ORF">IHE45_05G159100</name>
</gene>
<dbReference type="Proteomes" id="UP000827976">
    <property type="component" value="Chromosome 5"/>
</dbReference>
<protein>
    <submittedName>
        <fullName evidence="1">UDP-glucuronosyl/UDP-glucosyltransferase protein</fullName>
        <ecNumber evidence="1">2.4.1.115</ecNumber>
    </submittedName>
</protein>
<proteinExistence type="predicted"/>
<evidence type="ECO:0000313" key="1">
    <source>
        <dbReference type="EMBL" id="KAH7683051.1"/>
    </source>
</evidence>